<sequence>MSTMVEDLSKVAQVLKGVRGDWEGGVKALLVFSKKGMACGEAHGSGAGLFSFTLSALNAFAIEWLDAESVFGVLLPEDDVLEPILTFSLGYGVLFILSELLSFKCCLVKHL</sequence>
<reference evidence="2" key="1">
    <citation type="journal article" date="2022" name="New Phytol.">
        <title>Evolutionary transition to the ectomycorrhizal habit in the genomes of a hyperdiverse lineage of mushroom-forming fungi.</title>
        <authorList>
            <person name="Looney B."/>
            <person name="Miyauchi S."/>
            <person name="Morin E."/>
            <person name="Drula E."/>
            <person name="Courty P.E."/>
            <person name="Kohler A."/>
            <person name="Kuo A."/>
            <person name="LaButti K."/>
            <person name="Pangilinan J."/>
            <person name="Lipzen A."/>
            <person name="Riley R."/>
            <person name="Andreopoulos W."/>
            <person name="He G."/>
            <person name="Johnson J."/>
            <person name="Nolan M."/>
            <person name="Tritt A."/>
            <person name="Barry K.W."/>
            <person name="Grigoriev I.V."/>
            <person name="Nagy L.G."/>
            <person name="Hibbett D."/>
            <person name="Henrissat B."/>
            <person name="Matheny P.B."/>
            <person name="Labbe J."/>
            <person name="Martin F.M."/>
        </authorList>
    </citation>
    <scope>NUCLEOTIDE SEQUENCE</scope>
    <source>
        <strain evidence="2">BPL690</strain>
    </source>
</reference>
<proteinExistence type="predicted"/>
<accession>A0AAD4QJ31</accession>
<protein>
    <submittedName>
        <fullName evidence="2">Uncharacterized protein</fullName>
    </submittedName>
</protein>
<dbReference type="Proteomes" id="UP001203297">
    <property type="component" value="Unassembled WGS sequence"/>
</dbReference>
<comment type="caution">
    <text evidence="2">The sequence shown here is derived from an EMBL/GenBank/DDBJ whole genome shotgun (WGS) entry which is preliminary data.</text>
</comment>
<keyword evidence="3" id="KW-1185">Reference proteome</keyword>
<evidence type="ECO:0000313" key="3">
    <source>
        <dbReference type="Proteomes" id="UP001203297"/>
    </source>
</evidence>
<keyword evidence="1" id="KW-0472">Membrane</keyword>
<feature type="transmembrane region" description="Helical" evidence="1">
    <location>
        <begin position="84"/>
        <end position="103"/>
    </location>
</feature>
<organism evidence="2 3">
    <name type="scientific">Multifurca ochricompacta</name>
    <dbReference type="NCBI Taxonomy" id="376703"/>
    <lineage>
        <taxon>Eukaryota</taxon>
        <taxon>Fungi</taxon>
        <taxon>Dikarya</taxon>
        <taxon>Basidiomycota</taxon>
        <taxon>Agaricomycotina</taxon>
        <taxon>Agaricomycetes</taxon>
        <taxon>Russulales</taxon>
        <taxon>Russulaceae</taxon>
        <taxon>Multifurca</taxon>
    </lineage>
</organism>
<gene>
    <name evidence="2" type="ORF">B0F90DRAFT_1918842</name>
</gene>
<name>A0AAD4QJ31_9AGAM</name>
<evidence type="ECO:0000313" key="2">
    <source>
        <dbReference type="EMBL" id="KAI0297230.1"/>
    </source>
</evidence>
<dbReference type="AlphaFoldDB" id="A0AAD4QJ31"/>
<keyword evidence="1" id="KW-0812">Transmembrane</keyword>
<keyword evidence="1" id="KW-1133">Transmembrane helix</keyword>
<evidence type="ECO:0000256" key="1">
    <source>
        <dbReference type="SAM" id="Phobius"/>
    </source>
</evidence>
<dbReference type="EMBL" id="WTXG01000040">
    <property type="protein sequence ID" value="KAI0297230.1"/>
    <property type="molecule type" value="Genomic_DNA"/>
</dbReference>